<protein>
    <submittedName>
        <fullName evidence="3">Uncharacterized protein</fullName>
    </submittedName>
</protein>
<evidence type="ECO:0000256" key="2">
    <source>
        <dbReference type="SAM" id="Phobius"/>
    </source>
</evidence>
<evidence type="ECO:0000313" key="4">
    <source>
        <dbReference type="Proteomes" id="UP000305067"/>
    </source>
</evidence>
<dbReference type="AlphaFoldDB" id="A0A5C3Q3W4"/>
<feature type="compositionally biased region" description="Basic and acidic residues" evidence="1">
    <location>
        <begin position="280"/>
        <end position="298"/>
    </location>
</feature>
<feature type="compositionally biased region" description="Low complexity" evidence="1">
    <location>
        <begin position="240"/>
        <end position="249"/>
    </location>
</feature>
<feature type="region of interest" description="Disordered" evidence="1">
    <location>
        <begin position="191"/>
        <end position="249"/>
    </location>
</feature>
<feature type="compositionally biased region" description="Low complexity" evidence="1">
    <location>
        <begin position="299"/>
        <end position="309"/>
    </location>
</feature>
<gene>
    <name evidence="3" type="ORF">BDV98DRAFT_300557</name>
</gene>
<keyword evidence="4" id="KW-1185">Reference proteome</keyword>
<organism evidence="3 4">
    <name type="scientific">Pterulicium gracile</name>
    <dbReference type="NCBI Taxonomy" id="1884261"/>
    <lineage>
        <taxon>Eukaryota</taxon>
        <taxon>Fungi</taxon>
        <taxon>Dikarya</taxon>
        <taxon>Basidiomycota</taxon>
        <taxon>Agaricomycotina</taxon>
        <taxon>Agaricomycetes</taxon>
        <taxon>Agaricomycetidae</taxon>
        <taxon>Agaricales</taxon>
        <taxon>Pleurotineae</taxon>
        <taxon>Pterulaceae</taxon>
        <taxon>Pterulicium</taxon>
    </lineage>
</organism>
<dbReference type="EMBL" id="ML178855">
    <property type="protein sequence ID" value="TFK96754.1"/>
    <property type="molecule type" value="Genomic_DNA"/>
</dbReference>
<keyword evidence="2" id="KW-0472">Membrane</keyword>
<name>A0A5C3Q3W4_9AGAR</name>
<keyword evidence="2" id="KW-1133">Transmembrane helix</keyword>
<feature type="region of interest" description="Disordered" evidence="1">
    <location>
        <begin position="274"/>
        <end position="309"/>
    </location>
</feature>
<feature type="compositionally biased region" description="Low complexity" evidence="1">
    <location>
        <begin position="209"/>
        <end position="218"/>
    </location>
</feature>
<sequence>MHPSSSTSQPKHKDKQRTQKAPVPQWVPISLLAISGAAMILPIVLLRRHKANALRNSLAAPPPRRAAPGENSLNAARSSLVFPVTDASASMGGGVRGLSSAGVHVLSAPDRTASTVDKGVAAEAVLADATSTPPDTFGAALHSLGAFGTATLAVVGIFGVGIWGVRWGLGVGTVQEFADLMRDKLRVRMPGLSSSLHPPPDSDFDLEPHSPSHSSSDSRTPIDANPHLSSPSSNSPPSPNSSASPWAWPAAQERLTAAYEQGGVVGWAERMVSEMEAEDREGRKAHYSAAERKKREGEGATSTAASGGR</sequence>
<dbReference type="OrthoDB" id="5346979at2759"/>
<feature type="transmembrane region" description="Helical" evidence="2">
    <location>
        <begin position="26"/>
        <end position="46"/>
    </location>
</feature>
<keyword evidence="2" id="KW-0812">Transmembrane</keyword>
<evidence type="ECO:0000313" key="3">
    <source>
        <dbReference type="EMBL" id="TFK96754.1"/>
    </source>
</evidence>
<reference evidence="3 4" key="1">
    <citation type="journal article" date="2019" name="Nat. Ecol. Evol.">
        <title>Megaphylogeny resolves global patterns of mushroom evolution.</title>
        <authorList>
            <person name="Varga T."/>
            <person name="Krizsan K."/>
            <person name="Foldi C."/>
            <person name="Dima B."/>
            <person name="Sanchez-Garcia M."/>
            <person name="Sanchez-Ramirez S."/>
            <person name="Szollosi G.J."/>
            <person name="Szarkandi J.G."/>
            <person name="Papp V."/>
            <person name="Albert L."/>
            <person name="Andreopoulos W."/>
            <person name="Angelini C."/>
            <person name="Antonin V."/>
            <person name="Barry K.W."/>
            <person name="Bougher N.L."/>
            <person name="Buchanan P."/>
            <person name="Buyck B."/>
            <person name="Bense V."/>
            <person name="Catcheside P."/>
            <person name="Chovatia M."/>
            <person name="Cooper J."/>
            <person name="Damon W."/>
            <person name="Desjardin D."/>
            <person name="Finy P."/>
            <person name="Geml J."/>
            <person name="Haridas S."/>
            <person name="Hughes K."/>
            <person name="Justo A."/>
            <person name="Karasinski D."/>
            <person name="Kautmanova I."/>
            <person name="Kiss B."/>
            <person name="Kocsube S."/>
            <person name="Kotiranta H."/>
            <person name="LaButti K.M."/>
            <person name="Lechner B.E."/>
            <person name="Liimatainen K."/>
            <person name="Lipzen A."/>
            <person name="Lukacs Z."/>
            <person name="Mihaltcheva S."/>
            <person name="Morgado L.N."/>
            <person name="Niskanen T."/>
            <person name="Noordeloos M.E."/>
            <person name="Ohm R.A."/>
            <person name="Ortiz-Santana B."/>
            <person name="Ovrebo C."/>
            <person name="Racz N."/>
            <person name="Riley R."/>
            <person name="Savchenko A."/>
            <person name="Shiryaev A."/>
            <person name="Soop K."/>
            <person name="Spirin V."/>
            <person name="Szebenyi C."/>
            <person name="Tomsovsky M."/>
            <person name="Tulloss R.E."/>
            <person name="Uehling J."/>
            <person name="Grigoriev I.V."/>
            <person name="Vagvolgyi C."/>
            <person name="Papp T."/>
            <person name="Martin F.M."/>
            <person name="Miettinen O."/>
            <person name="Hibbett D.S."/>
            <person name="Nagy L.G."/>
        </authorList>
    </citation>
    <scope>NUCLEOTIDE SEQUENCE [LARGE SCALE GENOMIC DNA]</scope>
    <source>
        <strain evidence="3 4">CBS 309.79</strain>
    </source>
</reference>
<evidence type="ECO:0000256" key="1">
    <source>
        <dbReference type="SAM" id="MobiDB-lite"/>
    </source>
</evidence>
<feature type="region of interest" description="Disordered" evidence="1">
    <location>
        <begin position="1"/>
        <end position="22"/>
    </location>
</feature>
<dbReference type="Proteomes" id="UP000305067">
    <property type="component" value="Unassembled WGS sequence"/>
</dbReference>
<proteinExistence type="predicted"/>
<accession>A0A5C3Q3W4</accession>